<proteinExistence type="predicted"/>
<dbReference type="Gene3D" id="1.10.8.350">
    <property type="entry name" value="Bacterial muramidase"/>
    <property type="match status" value="1"/>
</dbReference>
<dbReference type="InterPro" id="IPR023346">
    <property type="entry name" value="Lysozyme-like_dom_sf"/>
</dbReference>
<reference evidence="2 3" key="1">
    <citation type="submission" date="2018-11" db="EMBL/GenBank/DDBJ databases">
        <authorList>
            <person name="Kleinhagauer T."/>
            <person name="Glaeser S.P."/>
            <person name="Spergser J."/>
            <person name="Ruckert C."/>
            <person name="Kaempfer P."/>
            <person name="Busse H.-J."/>
        </authorList>
    </citation>
    <scope>NUCLEOTIDE SEQUENCE [LARGE SCALE GENOMIC DNA]</scope>
    <source>
        <strain evidence="2 3">W8</strain>
    </source>
</reference>
<feature type="domain" description="Transglycosylase SLT" evidence="1">
    <location>
        <begin position="178"/>
        <end position="224"/>
    </location>
</feature>
<dbReference type="CDD" id="cd13399">
    <property type="entry name" value="Slt35-like"/>
    <property type="match status" value="1"/>
</dbReference>
<evidence type="ECO:0000313" key="2">
    <source>
        <dbReference type="EMBL" id="AZA11077.1"/>
    </source>
</evidence>
<dbReference type="AlphaFoldDB" id="A0A3G6IZF8"/>
<dbReference type="OrthoDB" id="9796191at2"/>
<sequence precursor="true">MAKTARGTAGCAAAVLLAIVLIIALVGWGLSAIDSSNSLRQWQNVPDDVPPANAAEVPQIDVNAPGRTSDKLQFWAEPIAEETGIPVAALRAYGNAQLIAQQSHPECHLNWGTLAGIGFVETRHGTYSGQLFASRNIDQNGFVLPPILGPRLDGSPGFARLEDTDGGEMDGDKEFDRAIGPMQFIPESWRAYGRDANGDGVADPNQIDDAAVAAANLLCAKGGDLATPEGWTAAIHSYNQSGEYLRNVRNAAASYALNQKA</sequence>
<evidence type="ECO:0000259" key="1">
    <source>
        <dbReference type="Pfam" id="PF13406"/>
    </source>
</evidence>
<name>A0A3G6IZF8_9CORY</name>
<keyword evidence="3" id="KW-1185">Reference proteome</keyword>
<dbReference type="KEGG" id="cgk:CGERO_03795"/>
<gene>
    <name evidence="2" type="ORF">CGERO_03795</name>
</gene>
<dbReference type="InterPro" id="IPR031304">
    <property type="entry name" value="SLT_2"/>
</dbReference>
<dbReference type="Pfam" id="PF13406">
    <property type="entry name" value="SLT_2"/>
    <property type="match status" value="1"/>
</dbReference>
<dbReference type="PANTHER" id="PTHR30163:SF8">
    <property type="entry name" value="LYTIC MUREIN TRANSGLYCOSYLASE"/>
    <property type="match status" value="1"/>
</dbReference>
<evidence type="ECO:0000313" key="3">
    <source>
        <dbReference type="Proteomes" id="UP000271587"/>
    </source>
</evidence>
<dbReference type="GO" id="GO:0009253">
    <property type="term" value="P:peptidoglycan catabolic process"/>
    <property type="evidence" value="ECO:0007669"/>
    <property type="project" value="TreeGrafter"/>
</dbReference>
<dbReference type="Gene3D" id="1.10.530.10">
    <property type="match status" value="1"/>
</dbReference>
<dbReference type="InterPro" id="IPR043426">
    <property type="entry name" value="MltB-like"/>
</dbReference>
<dbReference type="RefSeq" id="WP_123933544.1">
    <property type="nucleotide sequence ID" value="NZ_CP033897.1"/>
</dbReference>
<dbReference type="PANTHER" id="PTHR30163">
    <property type="entry name" value="MEMBRANE-BOUND LYTIC MUREIN TRANSGLYCOSYLASE B"/>
    <property type="match status" value="1"/>
</dbReference>
<dbReference type="Proteomes" id="UP000271587">
    <property type="component" value="Chromosome"/>
</dbReference>
<dbReference type="GO" id="GO:0008933">
    <property type="term" value="F:peptidoglycan lytic transglycosylase activity"/>
    <property type="evidence" value="ECO:0007669"/>
    <property type="project" value="TreeGrafter"/>
</dbReference>
<protein>
    <recommendedName>
        <fullName evidence="1">Transglycosylase SLT domain-containing protein</fullName>
    </recommendedName>
</protein>
<accession>A0A3G6IZF8</accession>
<dbReference type="EMBL" id="CP033897">
    <property type="protein sequence ID" value="AZA11077.1"/>
    <property type="molecule type" value="Genomic_DNA"/>
</dbReference>
<dbReference type="SUPFAM" id="SSF53955">
    <property type="entry name" value="Lysozyme-like"/>
    <property type="match status" value="1"/>
</dbReference>
<organism evidence="2 3">
    <name type="scientific">Corynebacterium gerontici</name>
    <dbReference type="NCBI Taxonomy" id="2079234"/>
    <lineage>
        <taxon>Bacteria</taxon>
        <taxon>Bacillati</taxon>
        <taxon>Actinomycetota</taxon>
        <taxon>Actinomycetes</taxon>
        <taxon>Mycobacteriales</taxon>
        <taxon>Corynebacteriaceae</taxon>
        <taxon>Corynebacterium</taxon>
    </lineage>
</organism>